<keyword evidence="5" id="KW-1185">Reference proteome</keyword>
<dbReference type="AlphaFoldDB" id="A0A498LC53"/>
<sequence length="392" mass="43654">MEEILSIVGPDLTSQTTNFRDPIEPKQRLAITLRYLAAGESFASLAYQYRLGVITVCSSVHMTCSAIEKRMMSTHIPPPTEDQWKAIASKFWDKWKFPNCLGAIDGKHITIKAPPNSGSLFFNYKKTFSIVLLALVDADYRFTYIQVGDFGRASDGGVYGSSRLGRGMEAKTLNVPEDSPLPAETIVQYKVYLSDREFDEAAEALVSTEFKRITTIHLQSKFFSELDVHSANLMKAYAKKGGVQGKQIKTIMAPITKTDTIEVRRECILKGLCVYLNEDPDKLVKQYLDVDESTQMAIAETVFGIFVIRQEGAEPGDDPADVGIVLEGVEVMSELGNVAFAVVMLLGLVYALNLSYPQELKYTFEVLQKIIMELDANKLSNKAQVLKTLLSR</sequence>
<reference evidence="4 5" key="1">
    <citation type="submission" date="2018-03" db="EMBL/GenBank/DDBJ databases">
        <title>Draft genome sequence of Rohu Carp (Labeo rohita).</title>
        <authorList>
            <person name="Das P."/>
            <person name="Kushwaha B."/>
            <person name="Joshi C.G."/>
            <person name="Kumar D."/>
            <person name="Nagpure N.S."/>
            <person name="Sahoo L."/>
            <person name="Das S.P."/>
            <person name="Bit A."/>
            <person name="Patnaik S."/>
            <person name="Meher P.K."/>
            <person name="Jayasankar P."/>
            <person name="Koringa P.G."/>
            <person name="Patel N.V."/>
            <person name="Hinsu A.T."/>
            <person name="Kumar R."/>
            <person name="Pandey M."/>
            <person name="Agarwal S."/>
            <person name="Srivastava S."/>
            <person name="Singh M."/>
            <person name="Iquebal M.A."/>
            <person name="Jaiswal S."/>
            <person name="Angadi U.B."/>
            <person name="Kumar N."/>
            <person name="Raza M."/>
            <person name="Shah T.M."/>
            <person name="Rai A."/>
            <person name="Jena J.K."/>
        </authorList>
    </citation>
    <scope>NUCLEOTIDE SEQUENCE [LARGE SCALE GENOMIC DNA]</scope>
    <source>
        <strain evidence="4">DASCIFA01</strain>
        <tissue evidence="4">Testis</tissue>
    </source>
</reference>
<gene>
    <name evidence="4" type="ORF">ROHU_033666</name>
</gene>
<evidence type="ECO:0000259" key="3">
    <source>
        <dbReference type="Pfam" id="PF13359"/>
    </source>
</evidence>
<dbReference type="Proteomes" id="UP000290572">
    <property type="component" value="Unassembled WGS sequence"/>
</dbReference>
<comment type="caution">
    <text evidence="4">The sequence shown here is derived from an EMBL/GenBank/DDBJ whole genome shotgun (WGS) entry which is preliminary data.</text>
</comment>
<keyword evidence="2" id="KW-0479">Metal-binding</keyword>
<dbReference type="InterPro" id="IPR027806">
    <property type="entry name" value="HARBI1_dom"/>
</dbReference>
<feature type="domain" description="DDE Tnp4" evidence="3">
    <location>
        <begin position="104"/>
        <end position="202"/>
    </location>
</feature>
<comment type="cofactor">
    <cofactor evidence="1">
        <name>a divalent metal cation</name>
        <dbReference type="ChEBI" id="CHEBI:60240"/>
    </cofactor>
</comment>
<evidence type="ECO:0000313" key="5">
    <source>
        <dbReference type="Proteomes" id="UP000290572"/>
    </source>
</evidence>
<dbReference type="EMBL" id="QBIY01013427">
    <property type="protein sequence ID" value="RXN04923.1"/>
    <property type="molecule type" value="Genomic_DNA"/>
</dbReference>
<proteinExistence type="predicted"/>
<name>A0A498LC53_LABRO</name>
<accession>A0A498LC53</accession>
<dbReference type="STRING" id="84645.A0A498LC53"/>
<organism evidence="4 5">
    <name type="scientific">Labeo rohita</name>
    <name type="common">Indian major carp</name>
    <name type="synonym">Cyprinus rohita</name>
    <dbReference type="NCBI Taxonomy" id="84645"/>
    <lineage>
        <taxon>Eukaryota</taxon>
        <taxon>Metazoa</taxon>
        <taxon>Chordata</taxon>
        <taxon>Craniata</taxon>
        <taxon>Vertebrata</taxon>
        <taxon>Euteleostomi</taxon>
        <taxon>Actinopterygii</taxon>
        <taxon>Neopterygii</taxon>
        <taxon>Teleostei</taxon>
        <taxon>Ostariophysi</taxon>
        <taxon>Cypriniformes</taxon>
        <taxon>Cyprinidae</taxon>
        <taxon>Labeoninae</taxon>
        <taxon>Labeonini</taxon>
        <taxon>Labeo</taxon>
    </lineage>
</organism>
<protein>
    <submittedName>
        <fullName evidence="4">Nuclease HARBI1</fullName>
    </submittedName>
</protein>
<dbReference type="PANTHER" id="PTHR31025:SF27">
    <property type="entry name" value="SI:CH211-193K19.2-RELATED"/>
    <property type="match status" value="1"/>
</dbReference>
<evidence type="ECO:0000256" key="1">
    <source>
        <dbReference type="ARBA" id="ARBA00001968"/>
    </source>
</evidence>
<evidence type="ECO:0000256" key="2">
    <source>
        <dbReference type="ARBA" id="ARBA00022723"/>
    </source>
</evidence>
<dbReference type="PANTHER" id="PTHR31025">
    <property type="entry name" value="SI:CH211-196P9.1-RELATED"/>
    <property type="match status" value="1"/>
</dbReference>
<dbReference type="Pfam" id="PF13359">
    <property type="entry name" value="DDE_Tnp_4"/>
    <property type="match status" value="1"/>
</dbReference>
<dbReference type="GO" id="GO:0046872">
    <property type="term" value="F:metal ion binding"/>
    <property type="evidence" value="ECO:0007669"/>
    <property type="project" value="UniProtKB-KW"/>
</dbReference>
<evidence type="ECO:0000313" key="4">
    <source>
        <dbReference type="EMBL" id="RXN04923.1"/>
    </source>
</evidence>